<keyword evidence="1" id="KW-0732">Signal</keyword>
<feature type="chain" id="PRO_5025354612" description="Invertebrate defensins family profile domain-containing protein" evidence="1">
    <location>
        <begin position="20"/>
        <end position="106"/>
    </location>
</feature>
<dbReference type="AlphaFoldDB" id="A0A6A6JCT9"/>
<protein>
    <recommendedName>
        <fullName evidence="4">Invertebrate defensins family profile domain-containing protein</fullName>
    </recommendedName>
</protein>
<accession>A0A6A6JCT9</accession>
<dbReference type="RefSeq" id="XP_033651626.1">
    <property type="nucleotide sequence ID" value="XM_033801116.1"/>
</dbReference>
<name>A0A6A6JCT9_WESOR</name>
<dbReference type="GeneID" id="54554291"/>
<dbReference type="EMBL" id="ML986505">
    <property type="protein sequence ID" value="KAF2274087.1"/>
    <property type="molecule type" value="Genomic_DNA"/>
</dbReference>
<dbReference type="Proteomes" id="UP000800097">
    <property type="component" value="Unassembled WGS sequence"/>
</dbReference>
<evidence type="ECO:0000256" key="1">
    <source>
        <dbReference type="SAM" id="SignalP"/>
    </source>
</evidence>
<proteinExistence type="predicted"/>
<keyword evidence="3" id="KW-1185">Reference proteome</keyword>
<evidence type="ECO:0000313" key="3">
    <source>
        <dbReference type="Proteomes" id="UP000800097"/>
    </source>
</evidence>
<sequence length="106" mass="11192">MHPKFILGLLSALAATSFASPTPADNAVAEVADLVQREANAEFDKRAIIRWNASGGCRTDWSGRCNAACRSEAYNKGCKAGTVGSAIDGGDCTNPFKSHCKCHCEV</sequence>
<feature type="signal peptide" evidence="1">
    <location>
        <begin position="1"/>
        <end position="19"/>
    </location>
</feature>
<evidence type="ECO:0008006" key="4">
    <source>
        <dbReference type="Google" id="ProtNLM"/>
    </source>
</evidence>
<evidence type="ECO:0000313" key="2">
    <source>
        <dbReference type="EMBL" id="KAF2274087.1"/>
    </source>
</evidence>
<reference evidence="2" key="1">
    <citation type="journal article" date="2020" name="Stud. Mycol.">
        <title>101 Dothideomycetes genomes: a test case for predicting lifestyles and emergence of pathogens.</title>
        <authorList>
            <person name="Haridas S."/>
            <person name="Albert R."/>
            <person name="Binder M."/>
            <person name="Bloem J."/>
            <person name="Labutti K."/>
            <person name="Salamov A."/>
            <person name="Andreopoulos B."/>
            <person name="Baker S."/>
            <person name="Barry K."/>
            <person name="Bills G."/>
            <person name="Bluhm B."/>
            <person name="Cannon C."/>
            <person name="Castanera R."/>
            <person name="Culley D."/>
            <person name="Daum C."/>
            <person name="Ezra D."/>
            <person name="Gonzalez J."/>
            <person name="Henrissat B."/>
            <person name="Kuo A."/>
            <person name="Liang C."/>
            <person name="Lipzen A."/>
            <person name="Lutzoni F."/>
            <person name="Magnuson J."/>
            <person name="Mondo S."/>
            <person name="Nolan M."/>
            <person name="Ohm R."/>
            <person name="Pangilinan J."/>
            <person name="Park H.-J."/>
            <person name="Ramirez L."/>
            <person name="Alfaro M."/>
            <person name="Sun H."/>
            <person name="Tritt A."/>
            <person name="Yoshinaga Y."/>
            <person name="Zwiers L.-H."/>
            <person name="Turgeon B."/>
            <person name="Goodwin S."/>
            <person name="Spatafora J."/>
            <person name="Crous P."/>
            <person name="Grigoriev I."/>
        </authorList>
    </citation>
    <scope>NUCLEOTIDE SEQUENCE</scope>
    <source>
        <strain evidence="2">CBS 379.55</strain>
    </source>
</reference>
<dbReference type="OrthoDB" id="3784840at2759"/>
<organism evidence="2 3">
    <name type="scientific">Westerdykella ornata</name>
    <dbReference type="NCBI Taxonomy" id="318751"/>
    <lineage>
        <taxon>Eukaryota</taxon>
        <taxon>Fungi</taxon>
        <taxon>Dikarya</taxon>
        <taxon>Ascomycota</taxon>
        <taxon>Pezizomycotina</taxon>
        <taxon>Dothideomycetes</taxon>
        <taxon>Pleosporomycetidae</taxon>
        <taxon>Pleosporales</taxon>
        <taxon>Sporormiaceae</taxon>
        <taxon>Westerdykella</taxon>
    </lineage>
</organism>
<gene>
    <name evidence="2" type="ORF">EI97DRAFT_460482</name>
</gene>